<evidence type="ECO:0000313" key="7">
    <source>
        <dbReference type="Proteomes" id="UP000245396"/>
    </source>
</evidence>
<dbReference type="OrthoDB" id="9804290at2"/>
<dbReference type="PANTHER" id="PTHR30231:SF4">
    <property type="entry name" value="PROTEIN NEN2"/>
    <property type="match status" value="1"/>
</dbReference>
<evidence type="ECO:0000256" key="4">
    <source>
        <dbReference type="SAM" id="MobiDB-lite"/>
    </source>
</evidence>
<dbReference type="GO" id="GO:0008408">
    <property type="term" value="F:3'-5' exonuclease activity"/>
    <property type="evidence" value="ECO:0007669"/>
    <property type="project" value="TreeGrafter"/>
</dbReference>
<dbReference type="AlphaFoldDB" id="A0A316CRN1"/>
<keyword evidence="7" id="KW-1185">Reference proteome</keyword>
<dbReference type="GO" id="GO:0006259">
    <property type="term" value="P:DNA metabolic process"/>
    <property type="evidence" value="ECO:0007669"/>
    <property type="project" value="UniProtKB-ARBA"/>
</dbReference>
<accession>A0A316CRN1</accession>
<evidence type="ECO:0000259" key="5">
    <source>
        <dbReference type="SMART" id="SM00479"/>
    </source>
</evidence>
<sequence length="219" mass="24530">MSDVGNPAVHTRAKRVIVLDTETTGVQQYDRIVTLGAVRLEGTEVGKALHLVFDPRKDSHPEALSIHGWDDWTTRYQDLFADWAPRIFDWLSWADEIVAHNAAFDMHYVQRELRKAEVGQLPQPTLCTMEMSRSRWRGQSAKLDDCLGRVGLQRVGDQHGALEDAALTAGLLINMTGQKSGLIDLLKKARRWPGPSNAKPAPPRPNGELPRRAPKRASR</sequence>
<proteinExistence type="predicted"/>
<dbReference type="PANTHER" id="PTHR30231">
    <property type="entry name" value="DNA POLYMERASE III SUBUNIT EPSILON"/>
    <property type="match status" value="1"/>
</dbReference>
<feature type="region of interest" description="Disordered" evidence="4">
    <location>
        <begin position="190"/>
        <end position="219"/>
    </location>
</feature>
<dbReference type="InterPro" id="IPR036397">
    <property type="entry name" value="RNaseH_sf"/>
</dbReference>
<comment type="caution">
    <text evidence="6">The sequence shown here is derived from an EMBL/GenBank/DDBJ whole genome shotgun (WGS) entry which is preliminary data.</text>
</comment>
<evidence type="ECO:0000256" key="3">
    <source>
        <dbReference type="ARBA" id="ARBA00022839"/>
    </source>
</evidence>
<dbReference type="CDD" id="cd06127">
    <property type="entry name" value="DEDDh"/>
    <property type="match status" value="1"/>
</dbReference>
<dbReference type="EMBL" id="QGGG01000004">
    <property type="protein sequence ID" value="PWJ84864.1"/>
    <property type="molecule type" value="Genomic_DNA"/>
</dbReference>
<evidence type="ECO:0000313" key="6">
    <source>
        <dbReference type="EMBL" id="PWJ84864.1"/>
    </source>
</evidence>
<reference evidence="6 7" key="1">
    <citation type="submission" date="2018-05" db="EMBL/GenBank/DDBJ databases">
        <title>Genomic Encyclopedia of Type Strains, Phase IV (KMG-IV): sequencing the most valuable type-strain genomes for metagenomic binning, comparative biology and taxonomic classification.</title>
        <authorList>
            <person name="Goeker M."/>
        </authorList>
    </citation>
    <scope>NUCLEOTIDE SEQUENCE [LARGE SCALE GENOMIC DNA]</scope>
    <source>
        <strain evidence="6 7">DSM 6986</strain>
    </source>
</reference>
<dbReference type="RefSeq" id="WP_109612284.1">
    <property type="nucleotide sequence ID" value="NZ_QGGG01000004.1"/>
</dbReference>
<organism evidence="6 7">
    <name type="scientific">Pseudaminobacter salicylatoxidans</name>
    <dbReference type="NCBI Taxonomy" id="93369"/>
    <lineage>
        <taxon>Bacteria</taxon>
        <taxon>Pseudomonadati</taxon>
        <taxon>Pseudomonadota</taxon>
        <taxon>Alphaproteobacteria</taxon>
        <taxon>Hyphomicrobiales</taxon>
        <taxon>Phyllobacteriaceae</taxon>
        <taxon>Pseudaminobacter</taxon>
    </lineage>
</organism>
<dbReference type="GO" id="GO:0003676">
    <property type="term" value="F:nucleic acid binding"/>
    <property type="evidence" value="ECO:0007669"/>
    <property type="project" value="InterPro"/>
</dbReference>
<dbReference type="InterPro" id="IPR012337">
    <property type="entry name" value="RNaseH-like_sf"/>
</dbReference>
<name>A0A316CRN1_PSESE</name>
<dbReference type="Proteomes" id="UP000245396">
    <property type="component" value="Unassembled WGS sequence"/>
</dbReference>
<dbReference type="InterPro" id="IPR013520">
    <property type="entry name" value="Ribonucl_H"/>
</dbReference>
<evidence type="ECO:0000256" key="2">
    <source>
        <dbReference type="ARBA" id="ARBA00022801"/>
    </source>
</evidence>
<keyword evidence="2" id="KW-0378">Hydrolase</keyword>
<keyword evidence="1" id="KW-0540">Nuclease</keyword>
<dbReference type="Gene3D" id="3.30.420.10">
    <property type="entry name" value="Ribonuclease H-like superfamily/Ribonuclease H"/>
    <property type="match status" value="1"/>
</dbReference>
<protein>
    <submittedName>
        <fullName evidence="6">DNA polymerase-3 subunit epsilon</fullName>
    </submittedName>
</protein>
<dbReference type="SUPFAM" id="SSF53098">
    <property type="entry name" value="Ribonuclease H-like"/>
    <property type="match status" value="1"/>
</dbReference>
<feature type="domain" description="Exonuclease" evidence="5">
    <location>
        <begin position="15"/>
        <end position="181"/>
    </location>
</feature>
<evidence type="ECO:0000256" key="1">
    <source>
        <dbReference type="ARBA" id="ARBA00022722"/>
    </source>
</evidence>
<gene>
    <name evidence="6" type="ORF">C7441_104132</name>
</gene>
<dbReference type="SMART" id="SM00479">
    <property type="entry name" value="EXOIII"/>
    <property type="match status" value="1"/>
</dbReference>
<keyword evidence="3" id="KW-0269">Exonuclease</keyword>
<dbReference type="Pfam" id="PF00929">
    <property type="entry name" value="RNase_T"/>
    <property type="match status" value="1"/>
</dbReference>